<dbReference type="AlphaFoldDB" id="A0A1H0HAD7"/>
<protein>
    <submittedName>
        <fullName evidence="2">Uncharacterized protein</fullName>
    </submittedName>
</protein>
<dbReference type="Proteomes" id="UP000199651">
    <property type="component" value="Unassembled WGS sequence"/>
</dbReference>
<reference evidence="3" key="1">
    <citation type="submission" date="2016-10" db="EMBL/GenBank/DDBJ databases">
        <authorList>
            <person name="Varghese N."/>
            <person name="Submissions S."/>
        </authorList>
    </citation>
    <scope>NUCLEOTIDE SEQUENCE [LARGE SCALE GENOMIC DNA]</scope>
    <source>
        <strain evidence="3">IBRC-M 10655</strain>
    </source>
</reference>
<sequence length="75" mass="8153">MSLSDATPRREQQEEPPANPVTLVSLVDEMVDINPHAPHNPNLAAGIVWADILADIAADEEERQLRAAERLSDAA</sequence>
<accession>A0A1H0HAD7</accession>
<evidence type="ECO:0000313" key="3">
    <source>
        <dbReference type="Proteomes" id="UP000199651"/>
    </source>
</evidence>
<dbReference type="RefSeq" id="WP_091370312.1">
    <property type="nucleotide sequence ID" value="NZ_FNDV01000001.1"/>
</dbReference>
<evidence type="ECO:0000313" key="2">
    <source>
        <dbReference type="EMBL" id="SDO16122.1"/>
    </source>
</evidence>
<organism evidence="2 3">
    <name type="scientific">Actinokineospora alba</name>
    <dbReference type="NCBI Taxonomy" id="504798"/>
    <lineage>
        <taxon>Bacteria</taxon>
        <taxon>Bacillati</taxon>
        <taxon>Actinomycetota</taxon>
        <taxon>Actinomycetes</taxon>
        <taxon>Pseudonocardiales</taxon>
        <taxon>Pseudonocardiaceae</taxon>
        <taxon>Actinokineospora</taxon>
    </lineage>
</organism>
<keyword evidence="3" id="KW-1185">Reference proteome</keyword>
<feature type="region of interest" description="Disordered" evidence="1">
    <location>
        <begin position="1"/>
        <end position="21"/>
    </location>
</feature>
<dbReference type="EMBL" id="FNJB01000002">
    <property type="protein sequence ID" value="SDO16122.1"/>
    <property type="molecule type" value="Genomic_DNA"/>
</dbReference>
<dbReference type="STRING" id="504798.SAMN05421871_101267"/>
<name>A0A1H0HAD7_9PSEU</name>
<evidence type="ECO:0000256" key="1">
    <source>
        <dbReference type="SAM" id="MobiDB-lite"/>
    </source>
</evidence>
<proteinExistence type="predicted"/>
<gene>
    <name evidence="2" type="ORF">SAMN05192558_10236</name>
</gene>